<dbReference type="OrthoDB" id="9790409at2"/>
<dbReference type="RefSeq" id="WP_114826506.1">
    <property type="nucleotide sequence ID" value="NZ_QQSY01000006.1"/>
</dbReference>
<dbReference type="Proteomes" id="UP000254711">
    <property type="component" value="Unassembled WGS sequence"/>
</dbReference>
<keyword evidence="1" id="KW-0812">Transmembrane</keyword>
<protein>
    <submittedName>
        <fullName evidence="2">YeeE/YedE family protein</fullName>
    </submittedName>
</protein>
<keyword evidence="1" id="KW-0472">Membrane</keyword>
<proteinExistence type="predicted"/>
<dbReference type="Pfam" id="PF20398">
    <property type="entry name" value="DUF6691"/>
    <property type="match status" value="1"/>
</dbReference>
<gene>
    <name evidence="2" type="ORF">DVT68_17555</name>
</gene>
<keyword evidence="1" id="KW-1133">Transmembrane helix</keyword>
<organism evidence="2 3">
    <name type="scientific">Dyella solisilvae</name>
    <dbReference type="NCBI Taxonomy" id="1920168"/>
    <lineage>
        <taxon>Bacteria</taxon>
        <taxon>Pseudomonadati</taxon>
        <taxon>Pseudomonadota</taxon>
        <taxon>Gammaproteobacteria</taxon>
        <taxon>Lysobacterales</taxon>
        <taxon>Rhodanobacteraceae</taxon>
        <taxon>Dyella</taxon>
    </lineage>
</organism>
<name>A0A370K585_9GAMM</name>
<evidence type="ECO:0000256" key="1">
    <source>
        <dbReference type="SAM" id="Phobius"/>
    </source>
</evidence>
<evidence type="ECO:0000313" key="3">
    <source>
        <dbReference type="Proteomes" id="UP000254711"/>
    </source>
</evidence>
<dbReference type="EMBL" id="QQSY01000006">
    <property type="protein sequence ID" value="RDI97170.1"/>
    <property type="molecule type" value="Genomic_DNA"/>
</dbReference>
<feature type="transmembrane region" description="Helical" evidence="1">
    <location>
        <begin position="44"/>
        <end position="61"/>
    </location>
</feature>
<feature type="transmembrane region" description="Helical" evidence="1">
    <location>
        <begin position="82"/>
        <end position="100"/>
    </location>
</feature>
<sequence>MKYLPALLAGLLFGFGLALAGMTQPAVVLGFLDVFGAWNPRLLFVMAGAVLTTAIGYRLVWRRAQPWLAPRFSLPDTRHIDARLVGGAALFGIGWGIAGYCPGPALASLGAGLWSVWLLMAAMAIGWWLAAQLPARSDAKRG</sequence>
<dbReference type="AlphaFoldDB" id="A0A370K585"/>
<reference evidence="2 3" key="1">
    <citation type="submission" date="2018-07" db="EMBL/GenBank/DDBJ databases">
        <title>Dyella solisilvae sp. nov., isolated from the pine and broad-leaved mixed forest soil.</title>
        <authorList>
            <person name="Gao Z."/>
            <person name="Qiu L."/>
        </authorList>
    </citation>
    <scope>NUCLEOTIDE SEQUENCE [LARGE SCALE GENOMIC DNA]</scope>
    <source>
        <strain evidence="2 3">DHG54</strain>
    </source>
</reference>
<dbReference type="InterPro" id="IPR046513">
    <property type="entry name" value="DUF6691"/>
</dbReference>
<evidence type="ECO:0000313" key="2">
    <source>
        <dbReference type="EMBL" id="RDI97170.1"/>
    </source>
</evidence>
<accession>A0A370K585</accession>
<feature type="transmembrane region" description="Helical" evidence="1">
    <location>
        <begin position="112"/>
        <end position="131"/>
    </location>
</feature>
<keyword evidence="3" id="KW-1185">Reference proteome</keyword>
<comment type="caution">
    <text evidence="2">The sequence shown here is derived from an EMBL/GenBank/DDBJ whole genome shotgun (WGS) entry which is preliminary data.</text>
</comment>